<protein>
    <submittedName>
        <fullName evidence="1">Uncharacterized protein</fullName>
    </submittedName>
</protein>
<evidence type="ECO:0000313" key="2">
    <source>
        <dbReference type="Proteomes" id="UP000075360"/>
    </source>
</evidence>
<dbReference type="AlphaFoldDB" id="A0A149U5H5"/>
<accession>A0A149U5H5</accession>
<evidence type="ECO:0000313" key="1">
    <source>
        <dbReference type="EMBL" id="KXV60627.1"/>
    </source>
</evidence>
<dbReference type="EMBL" id="LHZU01000110">
    <property type="protein sequence ID" value="KXV60627.1"/>
    <property type="molecule type" value="Genomic_DNA"/>
</dbReference>
<name>A0A149U5H5_9PROT</name>
<reference evidence="1 2" key="1">
    <citation type="submission" date="2015-06" db="EMBL/GenBank/DDBJ databases">
        <title>Improved classification and identification of acetic acid bacteria using matrix-assisted laser desorption/ionization time-of-flight mass spectrometry; Gluconobacter nephelii and Gluconobacter uchimurae are later heterotypic synonyms of Gluconobacter japonicus and Gluconobacter oxydans, respectively.</title>
        <authorList>
            <person name="Li L."/>
            <person name="Cleenwerck I."/>
            <person name="De Vuyst L."/>
            <person name="Vandamme P."/>
        </authorList>
    </citation>
    <scope>NUCLEOTIDE SEQUENCE [LARGE SCALE GENOMIC DNA]</scope>
    <source>
        <strain evidence="1 2">LMG 23690</strain>
    </source>
</reference>
<comment type="caution">
    <text evidence="1">The sequence shown here is derived from an EMBL/GenBank/DDBJ whole genome shotgun (WGS) entry which is preliminary data.</text>
</comment>
<gene>
    <name evidence="1" type="ORF">AD948_04575</name>
</gene>
<dbReference type="Proteomes" id="UP000075360">
    <property type="component" value="Unassembled WGS sequence"/>
</dbReference>
<sequence length="61" mass="6633">MPALLAADAWGRYGRKAAHAGKISPLTRFDMRKTGGERRFALPLQSQGHSAQKAGTRRIGI</sequence>
<proteinExistence type="predicted"/>
<organism evidence="1 2">
    <name type="scientific">Acetobacter senegalensis</name>
    <dbReference type="NCBI Taxonomy" id="446692"/>
    <lineage>
        <taxon>Bacteria</taxon>
        <taxon>Pseudomonadati</taxon>
        <taxon>Pseudomonadota</taxon>
        <taxon>Alphaproteobacteria</taxon>
        <taxon>Acetobacterales</taxon>
        <taxon>Acetobacteraceae</taxon>
        <taxon>Acetobacter</taxon>
    </lineage>
</organism>